<feature type="compositionally biased region" description="Pro residues" evidence="1">
    <location>
        <begin position="109"/>
        <end position="118"/>
    </location>
</feature>
<accession>B9F5Z6</accession>
<dbReference type="InterPro" id="IPR045035">
    <property type="entry name" value="YSL-like"/>
</dbReference>
<dbReference type="AlphaFoldDB" id="B9F5Z6"/>
<evidence type="ECO:0000313" key="2">
    <source>
        <dbReference type="EMBL" id="EEE60029.1"/>
    </source>
</evidence>
<reference evidence="2" key="1">
    <citation type="journal article" date="2005" name="PLoS Biol.">
        <title>The genomes of Oryza sativa: a history of duplications.</title>
        <authorList>
            <person name="Yu J."/>
            <person name="Wang J."/>
            <person name="Lin W."/>
            <person name="Li S."/>
            <person name="Li H."/>
            <person name="Zhou J."/>
            <person name="Ni P."/>
            <person name="Dong W."/>
            <person name="Hu S."/>
            <person name="Zeng C."/>
            <person name="Zhang J."/>
            <person name="Zhang Y."/>
            <person name="Li R."/>
            <person name="Xu Z."/>
            <person name="Li S."/>
            <person name="Li X."/>
            <person name="Zheng H."/>
            <person name="Cong L."/>
            <person name="Lin L."/>
            <person name="Yin J."/>
            <person name="Geng J."/>
            <person name="Li G."/>
            <person name="Shi J."/>
            <person name="Liu J."/>
            <person name="Lv H."/>
            <person name="Li J."/>
            <person name="Wang J."/>
            <person name="Deng Y."/>
            <person name="Ran L."/>
            <person name="Shi X."/>
            <person name="Wang X."/>
            <person name="Wu Q."/>
            <person name="Li C."/>
            <person name="Ren X."/>
            <person name="Wang J."/>
            <person name="Wang X."/>
            <person name="Li D."/>
            <person name="Liu D."/>
            <person name="Zhang X."/>
            <person name="Ji Z."/>
            <person name="Zhao W."/>
            <person name="Sun Y."/>
            <person name="Zhang Z."/>
            <person name="Bao J."/>
            <person name="Han Y."/>
            <person name="Dong L."/>
            <person name="Ji J."/>
            <person name="Chen P."/>
            <person name="Wu S."/>
            <person name="Liu J."/>
            <person name="Xiao Y."/>
            <person name="Bu D."/>
            <person name="Tan J."/>
            <person name="Yang L."/>
            <person name="Ye C."/>
            <person name="Zhang J."/>
            <person name="Xu J."/>
            <person name="Zhou Y."/>
            <person name="Yu Y."/>
            <person name="Zhang B."/>
            <person name="Zhuang S."/>
            <person name="Wei H."/>
            <person name="Liu B."/>
            <person name="Lei M."/>
            <person name="Yu H."/>
            <person name="Li Y."/>
            <person name="Xu H."/>
            <person name="Wei S."/>
            <person name="He X."/>
            <person name="Fang L."/>
            <person name="Zhang Z."/>
            <person name="Zhang Y."/>
            <person name="Huang X."/>
            <person name="Su Z."/>
            <person name="Tong W."/>
            <person name="Li J."/>
            <person name="Tong Z."/>
            <person name="Li S."/>
            <person name="Ye J."/>
            <person name="Wang L."/>
            <person name="Fang L."/>
            <person name="Lei T."/>
            <person name="Chen C."/>
            <person name="Chen H."/>
            <person name="Xu Z."/>
            <person name="Li H."/>
            <person name="Huang H."/>
            <person name="Zhang F."/>
            <person name="Xu H."/>
            <person name="Li N."/>
            <person name="Zhao C."/>
            <person name="Li S."/>
            <person name="Dong L."/>
            <person name="Huang Y."/>
            <person name="Li L."/>
            <person name="Xi Y."/>
            <person name="Qi Q."/>
            <person name="Li W."/>
            <person name="Zhang B."/>
            <person name="Hu W."/>
            <person name="Zhang Y."/>
            <person name="Tian X."/>
            <person name="Jiao Y."/>
            <person name="Liang X."/>
            <person name="Jin J."/>
            <person name="Gao L."/>
            <person name="Zheng W."/>
            <person name="Hao B."/>
            <person name="Liu S."/>
            <person name="Wang W."/>
            <person name="Yuan L."/>
            <person name="Cao M."/>
            <person name="McDermott J."/>
            <person name="Samudrala R."/>
            <person name="Wang J."/>
            <person name="Wong G.K."/>
            <person name="Yang H."/>
        </authorList>
    </citation>
    <scope>NUCLEOTIDE SEQUENCE [LARGE SCALE GENOMIC DNA]</scope>
</reference>
<dbReference type="EMBL" id="CM000140">
    <property type="protein sequence ID" value="EEE60029.1"/>
    <property type="molecule type" value="Genomic_DNA"/>
</dbReference>
<evidence type="ECO:0000256" key="1">
    <source>
        <dbReference type="SAM" id="MobiDB-lite"/>
    </source>
</evidence>
<dbReference type="Proteomes" id="UP000007752">
    <property type="component" value="Chromosome 3"/>
</dbReference>
<reference evidence="2" key="2">
    <citation type="submission" date="2008-12" db="EMBL/GenBank/DDBJ databases">
        <title>Improved gene annotation of the rice (Oryza sativa) genomes.</title>
        <authorList>
            <person name="Wang J."/>
            <person name="Li R."/>
            <person name="Fan W."/>
            <person name="Huang Q."/>
            <person name="Zhang J."/>
            <person name="Zhou Y."/>
            <person name="Hu Y."/>
            <person name="Zi S."/>
            <person name="Li J."/>
            <person name="Ni P."/>
            <person name="Zheng H."/>
            <person name="Zhang Y."/>
            <person name="Zhao M."/>
            <person name="Hao Q."/>
            <person name="McDermott J."/>
            <person name="Samudrala R."/>
            <person name="Kristiansen K."/>
            <person name="Wong G.K.-S."/>
        </authorList>
    </citation>
    <scope>NUCLEOTIDE SEQUENCE</scope>
</reference>
<feature type="region of interest" description="Disordered" evidence="1">
    <location>
        <begin position="98"/>
        <end position="118"/>
    </location>
</feature>
<name>B9F5Z6_ORYSJ</name>
<proteinExistence type="predicted"/>
<organism evidence="2">
    <name type="scientific">Oryza sativa subsp. japonica</name>
    <name type="common">Rice</name>
    <dbReference type="NCBI Taxonomy" id="39947"/>
    <lineage>
        <taxon>Eukaryota</taxon>
        <taxon>Viridiplantae</taxon>
        <taxon>Streptophyta</taxon>
        <taxon>Embryophyta</taxon>
        <taxon>Tracheophyta</taxon>
        <taxon>Spermatophyta</taxon>
        <taxon>Magnoliopsida</taxon>
        <taxon>Liliopsida</taxon>
        <taxon>Poales</taxon>
        <taxon>Poaceae</taxon>
        <taxon>BOP clade</taxon>
        <taxon>Oryzoideae</taxon>
        <taxon>Oryzeae</taxon>
        <taxon>Oryzinae</taxon>
        <taxon>Oryza</taxon>
        <taxon>Oryza sativa</taxon>
    </lineage>
</organism>
<dbReference type="GO" id="GO:0035673">
    <property type="term" value="F:oligopeptide transmembrane transporter activity"/>
    <property type="evidence" value="ECO:0007669"/>
    <property type="project" value="InterPro"/>
</dbReference>
<dbReference type="PANTHER" id="PTHR31645">
    <property type="entry name" value="OLIGOPEPTIDE TRANSPORTER YGL114W-RELATED"/>
    <property type="match status" value="1"/>
</dbReference>
<sequence length="118" mass="12844">MNIATTFGKVVVLAFGAWVGLKDGGVVTGLAAYGVIMATVSTASDLTQAFRTGYFMLDRSPPRWAQRHNGDLDLRPDRGRPAQWLVGLVTLRHINRGWRPGRHTARGSLPPPTPPTKP</sequence>
<protein>
    <submittedName>
        <fullName evidence="2">Uncharacterized protein</fullName>
    </submittedName>
</protein>
<gene>
    <name evidence="2" type="ORF">OsJ_12792</name>
</gene>
<dbReference type="PANTHER" id="PTHR31645:SF48">
    <property type="entry name" value="METAL-NICOTIANAMINE TRANSPORTER YSL17-RELATED"/>
    <property type="match status" value="1"/>
</dbReference>